<evidence type="ECO:0000313" key="1">
    <source>
        <dbReference type="EMBL" id="UJG42922.1"/>
    </source>
</evidence>
<gene>
    <name evidence="1" type="ORF">K9W46_11155</name>
</gene>
<accession>A0A9Y1BQ07</accession>
<dbReference type="EMBL" id="CP084167">
    <property type="protein sequence ID" value="UJG42922.1"/>
    <property type="molecule type" value="Genomic_DNA"/>
</dbReference>
<sequence length="220" mass="25292">MILSIRNSPIKIKKTVTHTFSNNHVKLELKKGSLLFPIFNDFDDIQVGWLFSGKLSIFGDLIVHTNNGAAGKIVSQQYTHSIFMPVVLEFLSFNAVKEINPLSDFSYYTKIMDDFNKKIVFTSFIRKTLPNTFIWGDKSGSFWMISKEKTFFVHLPEVLAREKDDNLLYLDKKGFTIVKNGVISFETSTFLSGQKIRKFISEMLGSVNIDTFLRNFNITF</sequence>
<dbReference type="Proteomes" id="UP001200513">
    <property type="component" value="Chromosome"/>
</dbReference>
<dbReference type="AlphaFoldDB" id="A0A9Y1BQ07"/>
<reference evidence="1" key="1">
    <citation type="journal article" date="2022" name="Nat. Microbiol.">
        <title>Unique mobile elements and scalable gene flow at the prokaryote-eukaryote boundary revealed by circularized Asgard archaea genomes.</title>
        <authorList>
            <person name="Wu F."/>
            <person name="Speth D.R."/>
            <person name="Philosof A."/>
            <person name="Cremiere A."/>
            <person name="Narayanan A."/>
            <person name="Barco R.A."/>
            <person name="Connon S.A."/>
            <person name="Amend J.P."/>
            <person name="Antoshechkin I.A."/>
            <person name="Orphan V.J."/>
        </authorList>
    </citation>
    <scope>NUCLEOTIDE SEQUENCE</scope>
    <source>
        <strain evidence="1">PR6</strain>
    </source>
</reference>
<protein>
    <submittedName>
        <fullName evidence="1">Uncharacterized protein</fullName>
    </submittedName>
</protein>
<organism evidence="1">
    <name type="scientific">Candidatus Heimdallarchaeum endolithica</name>
    <dbReference type="NCBI Taxonomy" id="2876572"/>
    <lineage>
        <taxon>Archaea</taxon>
        <taxon>Promethearchaeati</taxon>
        <taxon>Candidatus Heimdallarchaeota</taxon>
        <taxon>Candidatus Heimdallarchaeia (ex Rinke et al. 2021) (nom. nud.)</taxon>
        <taxon>Candidatus Heimdallarchaeales</taxon>
        <taxon>Candidatus Heimdallarchaeaceae</taxon>
        <taxon>Candidatus Heimdallarchaeum</taxon>
    </lineage>
</organism>
<proteinExistence type="predicted"/>
<name>A0A9Y1BQ07_9ARCH</name>